<keyword evidence="2" id="KW-0143">Chaperone</keyword>
<keyword evidence="2" id="KW-0479">Metal-binding</keyword>
<keyword evidence="2" id="KW-0949">S-adenosyl-L-methionine</keyword>
<dbReference type="SUPFAM" id="SSF102114">
    <property type="entry name" value="Radical SAM enzymes"/>
    <property type="match status" value="1"/>
</dbReference>
<dbReference type="InterPro" id="IPR058240">
    <property type="entry name" value="rSAM_sf"/>
</dbReference>
<dbReference type="NCBIfam" id="TIGR00539">
    <property type="entry name" value="hemN_rel"/>
    <property type="match status" value="1"/>
</dbReference>
<evidence type="ECO:0000313" key="4">
    <source>
        <dbReference type="EMBL" id="SFI92113.1"/>
    </source>
</evidence>
<dbReference type="InterPro" id="IPR023404">
    <property type="entry name" value="rSAM_horseshoe"/>
</dbReference>
<dbReference type="PANTHER" id="PTHR13932:SF5">
    <property type="entry name" value="RADICAL S-ADENOSYL METHIONINE DOMAIN-CONTAINING PROTEIN 1, MITOCHONDRIAL"/>
    <property type="match status" value="1"/>
</dbReference>
<evidence type="ECO:0000313" key="5">
    <source>
        <dbReference type="Proteomes" id="UP000198670"/>
    </source>
</evidence>
<keyword evidence="2" id="KW-0408">Iron</keyword>
<dbReference type="Proteomes" id="UP000198670">
    <property type="component" value="Unassembled WGS sequence"/>
</dbReference>
<feature type="domain" description="Radical SAM core" evidence="3">
    <location>
        <begin position="1"/>
        <end position="231"/>
    </location>
</feature>
<gene>
    <name evidence="4" type="ORF">SAMN05444682_106249</name>
</gene>
<dbReference type="Gene3D" id="3.80.30.20">
    <property type="entry name" value="tm_1862 like domain"/>
    <property type="match status" value="1"/>
</dbReference>
<evidence type="ECO:0000256" key="2">
    <source>
        <dbReference type="RuleBase" id="RU364116"/>
    </source>
</evidence>
<sequence length="376" mass="42846">MSGVYFHVPFCKQACHYCDFHFSTSLKYRGEMLAAMEKEISLQTSYLDDKRIESIYFGGGTPSLLEADDISRLIDAVAFHFDILPDAEITLEANPDDLDGRKVTAMRHTPINRFSIGIQSFFEEDLRWMNRAHSAIEASKAIQRVQDSGYNNITADLIYGYPLLTNWKWLQNIDRLLDFGIPHVSAYSMTVEPQTALAAFIRKGSQSPMDEEQNAAQFEQLMERLIAAGYEQYEISNFAKPGQYARHNSNYWRGVSYLGIGPSAHSFDGYTRQWNVRNNAKYIQAIQSGIVPCEREELSTRDRINEYIMTALRTVWGLDLEYVAHSFGTNYYTALRGELQPFVSRGDVALIGEVATLTHRGKLLADRIASELFFDE</sequence>
<dbReference type="SMART" id="SM00729">
    <property type="entry name" value="Elp3"/>
    <property type="match status" value="1"/>
</dbReference>
<dbReference type="GO" id="GO:0005737">
    <property type="term" value="C:cytoplasm"/>
    <property type="evidence" value="ECO:0007669"/>
    <property type="project" value="UniProtKB-SubCell"/>
</dbReference>
<dbReference type="PANTHER" id="PTHR13932">
    <property type="entry name" value="COPROPORPHYRINIGEN III OXIDASE"/>
    <property type="match status" value="1"/>
</dbReference>
<name>A0A1I3M582_9SPHI</name>
<dbReference type="InterPro" id="IPR006638">
    <property type="entry name" value="Elp3/MiaA/NifB-like_rSAM"/>
</dbReference>
<keyword evidence="5" id="KW-1185">Reference proteome</keyword>
<dbReference type="InterPro" id="IPR010723">
    <property type="entry name" value="HemN_C"/>
</dbReference>
<comment type="function">
    <text evidence="2">Probably acts as a heme chaperone, transferring heme to an unknown acceptor. Binds one molecule of heme per monomer, possibly covalently. Binds 1 [4Fe-4S] cluster. The cluster is coordinated with 3 cysteines and an exchangeable S-adenosyl-L-methionine.</text>
</comment>
<dbReference type="STRING" id="1477437.SAMN05444682_106249"/>
<proteinExistence type="inferred from homology"/>
<dbReference type="SFLD" id="SFLDS00029">
    <property type="entry name" value="Radical_SAM"/>
    <property type="match status" value="1"/>
</dbReference>
<keyword evidence="2" id="KW-0004">4Fe-4S</keyword>
<dbReference type="Pfam" id="PF04055">
    <property type="entry name" value="Radical_SAM"/>
    <property type="match status" value="1"/>
</dbReference>
<keyword evidence="2" id="KW-0349">Heme</keyword>
<evidence type="ECO:0000259" key="3">
    <source>
        <dbReference type="PROSITE" id="PS51918"/>
    </source>
</evidence>
<dbReference type="SFLD" id="SFLDF00288">
    <property type="entry name" value="HemN-like__clustered_with_nucl"/>
    <property type="match status" value="1"/>
</dbReference>
<dbReference type="SFLD" id="SFLDG01065">
    <property type="entry name" value="anaerobic_coproporphyrinogen-I"/>
    <property type="match status" value="1"/>
</dbReference>
<dbReference type="AlphaFoldDB" id="A0A1I3M582"/>
<evidence type="ECO:0000256" key="1">
    <source>
        <dbReference type="ARBA" id="ARBA00006100"/>
    </source>
</evidence>
<keyword evidence="2" id="KW-0411">Iron-sulfur</keyword>
<dbReference type="GO" id="GO:0046872">
    <property type="term" value="F:metal ion binding"/>
    <property type="evidence" value="ECO:0007669"/>
    <property type="project" value="UniProtKB-UniRule"/>
</dbReference>
<dbReference type="RefSeq" id="WP_090627747.1">
    <property type="nucleotide sequence ID" value="NZ_FOQO01000006.1"/>
</dbReference>
<dbReference type="OrthoDB" id="9808022at2"/>
<dbReference type="InterPro" id="IPR034505">
    <property type="entry name" value="Coproporphyrinogen-III_oxidase"/>
</dbReference>
<protein>
    <recommendedName>
        <fullName evidence="2">Heme chaperone HemW</fullName>
    </recommendedName>
</protein>
<dbReference type="EMBL" id="FOQO01000006">
    <property type="protein sequence ID" value="SFI92113.1"/>
    <property type="molecule type" value="Genomic_DNA"/>
</dbReference>
<organism evidence="4 5">
    <name type="scientific">Parapedobacter indicus</name>
    <dbReference type="NCBI Taxonomy" id="1477437"/>
    <lineage>
        <taxon>Bacteria</taxon>
        <taxon>Pseudomonadati</taxon>
        <taxon>Bacteroidota</taxon>
        <taxon>Sphingobacteriia</taxon>
        <taxon>Sphingobacteriales</taxon>
        <taxon>Sphingobacteriaceae</taxon>
        <taxon>Parapedobacter</taxon>
    </lineage>
</organism>
<dbReference type="InterPro" id="IPR007197">
    <property type="entry name" value="rSAM"/>
</dbReference>
<keyword evidence="2" id="KW-0963">Cytoplasm</keyword>
<comment type="similarity">
    <text evidence="1">Belongs to the anaerobic coproporphyrinogen-III oxidase family. HemW subfamily.</text>
</comment>
<dbReference type="GO" id="GO:0051539">
    <property type="term" value="F:4 iron, 4 sulfur cluster binding"/>
    <property type="evidence" value="ECO:0007669"/>
    <property type="project" value="UniProtKB-UniRule"/>
</dbReference>
<dbReference type="GO" id="GO:0004109">
    <property type="term" value="F:coproporphyrinogen oxidase activity"/>
    <property type="evidence" value="ECO:0007669"/>
    <property type="project" value="InterPro"/>
</dbReference>
<comment type="subcellular location">
    <subcellularLocation>
        <location evidence="2">Cytoplasm</location>
    </subcellularLocation>
</comment>
<dbReference type="SFLD" id="SFLDF00562">
    <property type="entry name" value="HemN-like__clustered_with_heat"/>
    <property type="match status" value="1"/>
</dbReference>
<reference evidence="4 5" key="1">
    <citation type="submission" date="2016-10" db="EMBL/GenBank/DDBJ databases">
        <authorList>
            <person name="de Groot N.N."/>
        </authorList>
    </citation>
    <scope>NUCLEOTIDE SEQUENCE [LARGE SCALE GENOMIC DNA]</scope>
    <source>
        <strain evidence="4 5">RK1</strain>
    </source>
</reference>
<dbReference type="InterPro" id="IPR004559">
    <property type="entry name" value="HemW-like"/>
</dbReference>
<dbReference type="PROSITE" id="PS51918">
    <property type="entry name" value="RADICAL_SAM"/>
    <property type="match status" value="1"/>
</dbReference>
<accession>A0A1I3M582</accession>
<dbReference type="Pfam" id="PF06969">
    <property type="entry name" value="HemN_C"/>
    <property type="match status" value="1"/>
</dbReference>
<dbReference type="GO" id="GO:0006779">
    <property type="term" value="P:porphyrin-containing compound biosynthetic process"/>
    <property type="evidence" value="ECO:0007669"/>
    <property type="project" value="InterPro"/>
</dbReference>